<dbReference type="Gramene" id="ONIVA06G03100.1">
    <property type="protein sequence ID" value="ONIVA06G03100.1"/>
    <property type="gene ID" value="ONIVA06G03100"/>
</dbReference>
<proteinExistence type="predicted"/>
<keyword evidence="2" id="KW-0472">Membrane</keyword>
<feature type="compositionally biased region" description="Polar residues" evidence="1">
    <location>
        <begin position="124"/>
        <end position="144"/>
    </location>
</feature>
<feature type="compositionally biased region" description="Basic and acidic residues" evidence="1">
    <location>
        <begin position="78"/>
        <end position="91"/>
    </location>
</feature>
<reference evidence="3" key="2">
    <citation type="submission" date="2018-04" db="EMBL/GenBank/DDBJ databases">
        <title>OnivRS2 (Oryza nivara Reference Sequence Version 2).</title>
        <authorList>
            <person name="Zhang J."/>
            <person name="Kudrna D."/>
            <person name="Lee S."/>
            <person name="Talag J."/>
            <person name="Rajasekar S."/>
            <person name="Welchert J."/>
            <person name="Hsing Y.-I."/>
            <person name="Wing R.A."/>
        </authorList>
    </citation>
    <scope>NUCLEOTIDE SEQUENCE [LARGE SCALE GENOMIC DNA]</scope>
    <source>
        <strain evidence="3">SL10</strain>
    </source>
</reference>
<evidence type="ECO:0000256" key="1">
    <source>
        <dbReference type="SAM" id="MobiDB-lite"/>
    </source>
</evidence>
<dbReference type="AlphaFoldDB" id="A0A0E0HKQ1"/>
<keyword evidence="2" id="KW-1133">Transmembrane helix</keyword>
<keyword evidence="2" id="KW-0812">Transmembrane</keyword>
<evidence type="ECO:0000256" key="2">
    <source>
        <dbReference type="SAM" id="Phobius"/>
    </source>
</evidence>
<feature type="transmembrane region" description="Helical" evidence="2">
    <location>
        <begin position="12"/>
        <end position="32"/>
    </location>
</feature>
<keyword evidence="4" id="KW-1185">Reference proteome</keyword>
<dbReference type="Proteomes" id="UP000006591">
    <property type="component" value="Chromosome 6"/>
</dbReference>
<organism evidence="3">
    <name type="scientific">Oryza nivara</name>
    <name type="common">Indian wild rice</name>
    <name type="synonym">Oryza sativa f. spontanea</name>
    <dbReference type="NCBI Taxonomy" id="4536"/>
    <lineage>
        <taxon>Eukaryota</taxon>
        <taxon>Viridiplantae</taxon>
        <taxon>Streptophyta</taxon>
        <taxon>Embryophyta</taxon>
        <taxon>Tracheophyta</taxon>
        <taxon>Spermatophyta</taxon>
        <taxon>Magnoliopsida</taxon>
        <taxon>Liliopsida</taxon>
        <taxon>Poales</taxon>
        <taxon>Poaceae</taxon>
        <taxon>BOP clade</taxon>
        <taxon>Oryzoideae</taxon>
        <taxon>Oryzeae</taxon>
        <taxon>Oryzinae</taxon>
        <taxon>Oryza</taxon>
    </lineage>
</organism>
<evidence type="ECO:0000313" key="3">
    <source>
        <dbReference type="EnsemblPlants" id="ONIVA06G03100.1"/>
    </source>
</evidence>
<sequence length="144" mass="15157">MTFPTVKASMSYLSSPSPAACSSIFFFVVVIISGNESVYAKKSNALNTRASMPSKRTMPVLWPTTTSFVVVAPKSSRSKTDDRASSTHRCDANLSPPTSNTTSAPVSPRRRSPRSDGGPSTSTLPGATSAGRNSVTTTSHRTAL</sequence>
<evidence type="ECO:0000313" key="4">
    <source>
        <dbReference type="Proteomes" id="UP000006591"/>
    </source>
</evidence>
<reference evidence="3" key="1">
    <citation type="submission" date="2015-04" db="UniProtKB">
        <authorList>
            <consortium name="EnsemblPlants"/>
        </authorList>
    </citation>
    <scope>IDENTIFICATION</scope>
    <source>
        <strain evidence="3">SL10</strain>
    </source>
</reference>
<name>A0A0E0HKQ1_ORYNI</name>
<dbReference type="EnsemblPlants" id="ONIVA06G03100.1">
    <property type="protein sequence ID" value="ONIVA06G03100.1"/>
    <property type="gene ID" value="ONIVA06G03100"/>
</dbReference>
<accession>A0A0E0HKQ1</accession>
<dbReference type="HOGENOM" id="CLU_1799562_0_0_1"/>
<protein>
    <submittedName>
        <fullName evidence="3">Uncharacterized protein</fullName>
    </submittedName>
</protein>
<feature type="region of interest" description="Disordered" evidence="1">
    <location>
        <begin position="73"/>
        <end position="144"/>
    </location>
</feature>